<dbReference type="Proteomes" id="UP000681722">
    <property type="component" value="Unassembled WGS sequence"/>
</dbReference>
<dbReference type="EMBL" id="CAJOBA010054158">
    <property type="protein sequence ID" value="CAF4272225.1"/>
    <property type="molecule type" value="Genomic_DNA"/>
</dbReference>
<evidence type="ECO:0000313" key="10">
    <source>
        <dbReference type="EMBL" id="CAF4427450.1"/>
    </source>
</evidence>
<keyword evidence="4 5" id="KW-0472">Membrane</keyword>
<evidence type="ECO:0000256" key="3">
    <source>
        <dbReference type="ARBA" id="ARBA00022989"/>
    </source>
</evidence>
<evidence type="ECO:0000256" key="4">
    <source>
        <dbReference type="ARBA" id="ARBA00023136"/>
    </source>
</evidence>
<dbReference type="AlphaFoldDB" id="A0A815Y4U7"/>
<evidence type="ECO:0000313" key="8">
    <source>
        <dbReference type="EMBL" id="CAF1565370.1"/>
    </source>
</evidence>
<feature type="transmembrane region" description="Helical" evidence="5">
    <location>
        <begin position="206"/>
        <end position="231"/>
    </location>
</feature>
<dbReference type="Proteomes" id="UP000663829">
    <property type="component" value="Unassembled WGS sequence"/>
</dbReference>
<accession>A0A815Y4U7</accession>
<evidence type="ECO:0000313" key="7">
    <source>
        <dbReference type="EMBL" id="CAF1481791.1"/>
    </source>
</evidence>
<dbReference type="PANTHER" id="PTHR46641">
    <property type="entry name" value="FMRFAMIDE RECEPTOR-RELATED"/>
    <property type="match status" value="1"/>
</dbReference>
<feature type="transmembrane region" description="Helical" evidence="5">
    <location>
        <begin position="51"/>
        <end position="78"/>
    </location>
</feature>
<dbReference type="Proteomes" id="UP000677228">
    <property type="component" value="Unassembled WGS sequence"/>
</dbReference>
<evidence type="ECO:0000313" key="9">
    <source>
        <dbReference type="EMBL" id="CAF4272225.1"/>
    </source>
</evidence>
<comment type="caution">
    <text evidence="8">The sequence shown here is derived from an EMBL/GenBank/DDBJ whole genome shotgun (WGS) entry which is preliminary data.</text>
</comment>
<gene>
    <name evidence="8" type="ORF">GPM918_LOCUS40044</name>
    <name evidence="7" type="ORF">OVA965_LOCUS36100</name>
    <name evidence="10" type="ORF">SRO942_LOCUS40960</name>
    <name evidence="9" type="ORF">TMI583_LOCUS37097</name>
</gene>
<proteinExistence type="predicted"/>
<dbReference type="SUPFAM" id="SSF81321">
    <property type="entry name" value="Family A G protein-coupled receptor-like"/>
    <property type="match status" value="1"/>
</dbReference>
<evidence type="ECO:0000259" key="6">
    <source>
        <dbReference type="PROSITE" id="PS50262"/>
    </source>
</evidence>
<feature type="domain" description="G-protein coupled receptors family 1 profile" evidence="6">
    <location>
        <begin position="30"/>
        <end position="326"/>
    </location>
</feature>
<evidence type="ECO:0000256" key="5">
    <source>
        <dbReference type="SAM" id="Phobius"/>
    </source>
</evidence>
<reference evidence="8" key="1">
    <citation type="submission" date="2021-02" db="EMBL/GenBank/DDBJ databases">
        <authorList>
            <person name="Nowell W R."/>
        </authorList>
    </citation>
    <scope>NUCLEOTIDE SEQUENCE</scope>
</reference>
<dbReference type="EMBL" id="CAJNOK010032225">
    <property type="protein sequence ID" value="CAF1481791.1"/>
    <property type="molecule type" value="Genomic_DNA"/>
</dbReference>
<evidence type="ECO:0000313" key="11">
    <source>
        <dbReference type="Proteomes" id="UP000663829"/>
    </source>
</evidence>
<dbReference type="PROSITE" id="PS50262">
    <property type="entry name" value="G_PROTEIN_RECEP_F1_2"/>
    <property type="match status" value="1"/>
</dbReference>
<keyword evidence="2 5" id="KW-0812">Transmembrane</keyword>
<dbReference type="InterPro" id="IPR017452">
    <property type="entry name" value="GPCR_Rhodpsn_7TM"/>
</dbReference>
<evidence type="ECO:0000256" key="2">
    <source>
        <dbReference type="ARBA" id="ARBA00022692"/>
    </source>
</evidence>
<keyword evidence="3 5" id="KW-1133">Transmembrane helix</keyword>
<dbReference type="Proteomes" id="UP000682733">
    <property type="component" value="Unassembled WGS sequence"/>
</dbReference>
<feature type="transmembrane region" description="Helical" evidence="5">
    <location>
        <begin position="140"/>
        <end position="162"/>
    </location>
</feature>
<sequence length="370" mass="42788">MIDYKTCDAYLLLIILKIQSAFLLIFGFMANIIAFIVLIQPRLRRRPTFSYLAYLSLSNALLSLIHAVFSILGVYFNLTLENLPLIYCRFFNRFSIDFLTHFSLYTLTAVDIERIRAVTSKSVPQTTNHRRSRSTGSSAAFVRVCFIQFSIAIILIIINLHWLTSYGYKSQTNNNNNNNTDDHIATMCAVDITNQTSYYVQYLTSVLPIIECILFGIIPFTISVLATIIILKHVSTKYSLSYINNHLKNSRRRLELHLSILLISLNVVFILFTTPHNVYNVYMGNLHRLLGKNIDYEYKALCKAAEIQKILDLLQQCYFMSTFFLYILTNRRFREEFCDFFLCYKSNSSLSTNATTPLTKLNDTNHTTCR</sequence>
<dbReference type="InterPro" id="IPR052954">
    <property type="entry name" value="GPCR-Ligand_Int"/>
</dbReference>
<dbReference type="EMBL" id="CAJNOQ010028941">
    <property type="protein sequence ID" value="CAF1565370.1"/>
    <property type="molecule type" value="Genomic_DNA"/>
</dbReference>
<organism evidence="8 11">
    <name type="scientific">Didymodactylos carnosus</name>
    <dbReference type="NCBI Taxonomy" id="1234261"/>
    <lineage>
        <taxon>Eukaryota</taxon>
        <taxon>Metazoa</taxon>
        <taxon>Spiralia</taxon>
        <taxon>Gnathifera</taxon>
        <taxon>Rotifera</taxon>
        <taxon>Eurotatoria</taxon>
        <taxon>Bdelloidea</taxon>
        <taxon>Philodinida</taxon>
        <taxon>Philodinidae</taxon>
        <taxon>Didymodactylos</taxon>
    </lineage>
</organism>
<feature type="transmembrane region" description="Helical" evidence="5">
    <location>
        <begin position="256"/>
        <end position="274"/>
    </location>
</feature>
<feature type="transmembrane region" description="Helical" evidence="5">
    <location>
        <begin position="20"/>
        <end position="39"/>
    </location>
</feature>
<keyword evidence="11" id="KW-1185">Reference proteome</keyword>
<dbReference type="EMBL" id="CAJOBC010094724">
    <property type="protein sequence ID" value="CAF4427450.1"/>
    <property type="molecule type" value="Genomic_DNA"/>
</dbReference>
<dbReference type="Gene3D" id="1.20.1070.10">
    <property type="entry name" value="Rhodopsin 7-helix transmembrane proteins"/>
    <property type="match status" value="1"/>
</dbReference>
<dbReference type="PANTHER" id="PTHR46641:SF25">
    <property type="entry name" value="CNMAMIDE RECEPTOR-RELATED"/>
    <property type="match status" value="1"/>
</dbReference>
<dbReference type="OrthoDB" id="10020491at2759"/>
<evidence type="ECO:0000256" key="1">
    <source>
        <dbReference type="ARBA" id="ARBA00004370"/>
    </source>
</evidence>
<protein>
    <recommendedName>
        <fullName evidence="6">G-protein coupled receptors family 1 profile domain-containing protein</fullName>
    </recommendedName>
</protein>
<comment type="subcellular location">
    <subcellularLocation>
        <location evidence="1">Membrane</location>
    </subcellularLocation>
</comment>
<name>A0A815Y4U7_9BILA</name>
<dbReference type="GO" id="GO:0016020">
    <property type="term" value="C:membrane"/>
    <property type="evidence" value="ECO:0007669"/>
    <property type="project" value="UniProtKB-SubCell"/>
</dbReference>